<evidence type="ECO:0000256" key="10">
    <source>
        <dbReference type="PROSITE-ProRule" id="PRU00339"/>
    </source>
</evidence>
<dbReference type="Pfam" id="PF13676">
    <property type="entry name" value="TIR_2"/>
    <property type="match status" value="1"/>
</dbReference>
<dbReference type="PANTHER" id="PTHR45783">
    <property type="entry name" value="KINESIN LIGHT CHAIN"/>
    <property type="match status" value="1"/>
</dbReference>
<dbReference type="STRING" id="290512.Paes_1105"/>
<feature type="repeat" description="TPR" evidence="10">
    <location>
        <begin position="636"/>
        <end position="669"/>
    </location>
</feature>
<evidence type="ECO:0000256" key="2">
    <source>
        <dbReference type="ARBA" id="ARBA00009622"/>
    </source>
</evidence>
<dbReference type="InterPro" id="IPR056681">
    <property type="entry name" value="DUF7779"/>
</dbReference>
<dbReference type="Pfam" id="PF13424">
    <property type="entry name" value="TPR_12"/>
    <property type="match status" value="3"/>
</dbReference>
<keyword evidence="7" id="KW-0175">Coiled coil</keyword>
<dbReference type="GO" id="GO:0005871">
    <property type="term" value="C:kinesin complex"/>
    <property type="evidence" value="ECO:0007669"/>
    <property type="project" value="InterPro"/>
</dbReference>
<dbReference type="GO" id="GO:0007018">
    <property type="term" value="P:microtubule-based movement"/>
    <property type="evidence" value="ECO:0007669"/>
    <property type="project" value="TreeGrafter"/>
</dbReference>
<dbReference type="SMART" id="SM00028">
    <property type="entry name" value="TPR"/>
    <property type="match status" value="8"/>
</dbReference>
<dbReference type="Gene3D" id="3.40.50.300">
    <property type="entry name" value="P-loop containing nucleotide triphosphate hydrolases"/>
    <property type="match status" value="1"/>
</dbReference>
<dbReference type="eggNOG" id="COG3903">
    <property type="taxonomic scope" value="Bacteria"/>
</dbReference>
<keyword evidence="8" id="KW-0505">Motor protein</keyword>
<dbReference type="EMBL" id="CP001108">
    <property type="protein sequence ID" value="ACF46138.1"/>
    <property type="molecule type" value="Genomic_DNA"/>
</dbReference>
<dbReference type="InterPro" id="IPR002151">
    <property type="entry name" value="Kinesin_light"/>
</dbReference>
<feature type="repeat" description="TPR" evidence="10">
    <location>
        <begin position="594"/>
        <end position="627"/>
    </location>
</feature>
<dbReference type="InterPro" id="IPR002182">
    <property type="entry name" value="NB-ARC"/>
</dbReference>
<feature type="repeat" description="TPR" evidence="10">
    <location>
        <begin position="720"/>
        <end position="753"/>
    </location>
</feature>
<evidence type="ECO:0000256" key="6">
    <source>
        <dbReference type="ARBA" id="ARBA00022803"/>
    </source>
</evidence>
<organism evidence="12 13">
    <name type="scientific">Prosthecochloris aestuarii (strain DSM 271 / SK 413)</name>
    <dbReference type="NCBI Taxonomy" id="290512"/>
    <lineage>
        <taxon>Bacteria</taxon>
        <taxon>Pseudomonadati</taxon>
        <taxon>Chlorobiota</taxon>
        <taxon>Chlorobiia</taxon>
        <taxon>Chlorobiales</taxon>
        <taxon>Chlorobiaceae</taxon>
        <taxon>Prosthecochloris</taxon>
    </lineage>
</organism>
<dbReference type="eggNOG" id="COG0457">
    <property type="taxonomic scope" value="Bacteria"/>
</dbReference>
<dbReference type="PRINTS" id="PR00381">
    <property type="entry name" value="KINESINLIGHT"/>
</dbReference>
<keyword evidence="6 10" id="KW-0802">TPR repeat</keyword>
<accession>B4S7V1</accession>
<dbReference type="InterPro" id="IPR035897">
    <property type="entry name" value="Toll_tir_struct_dom_sf"/>
</dbReference>
<dbReference type="Pfam" id="PF00931">
    <property type="entry name" value="NB-ARC"/>
    <property type="match status" value="1"/>
</dbReference>
<evidence type="ECO:0000256" key="8">
    <source>
        <dbReference type="ARBA" id="ARBA00023175"/>
    </source>
</evidence>
<evidence type="ECO:0000256" key="1">
    <source>
        <dbReference type="ARBA" id="ARBA00004245"/>
    </source>
</evidence>
<dbReference type="PANTHER" id="PTHR45783:SF3">
    <property type="entry name" value="KINESIN LIGHT CHAIN"/>
    <property type="match status" value="1"/>
</dbReference>
<dbReference type="KEGG" id="paa:Paes_1105"/>
<proteinExistence type="inferred from homology"/>
<evidence type="ECO:0000259" key="11">
    <source>
        <dbReference type="PROSITE" id="PS50104"/>
    </source>
</evidence>
<comment type="subcellular location">
    <subcellularLocation>
        <location evidence="1">Cytoplasm</location>
        <location evidence="1">Cytoskeleton</location>
    </subcellularLocation>
</comment>
<dbReference type="Pfam" id="PF25000">
    <property type="entry name" value="DUF7779"/>
    <property type="match status" value="1"/>
</dbReference>
<comment type="similarity">
    <text evidence="2">Belongs to the kinesin light chain family.</text>
</comment>
<dbReference type="GO" id="GO:0007165">
    <property type="term" value="P:signal transduction"/>
    <property type="evidence" value="ECO:0007669"/>
    <property type="project" value="InterPro"/>
</dbReference>
<keyword evidence="5" id="KW-0677">Repeat</keyword>
<protein>
    <submittedName>
        <fullName evidence="12">TPR repeat-containing protein</fullName>
    </submittedName>
</protein>
<name>B4S7V1_PROA2</name>
<feature type="repeat" description="TPR" evidence="10">
    <location>
        <begin position="762"/>
        <end position="795"/>
    </location>
</feature>
<evidence type="ECO:0000313" key="12">
    <source>
        <dbReference type="EMBL" id="ACF46138.1"/>
    </source>
</evidence>
<feature type="repeat" description="TPR" evidence="10">
    <location>
        <begin position="552"/>
        <end position="585"/>
    </location>
</feature>
<evidence type="ECO:0000256" key="3">
    <source>
        <dbReference type="ARBA" id="ARBA00022490"/>
    </source>
</evidence>
<dbReference type="PROSITE" id="PS50104">
    <property type="entry name" value="TIR"/>
    <property type="match status" value="1"/>
</dbReference>
<dbReference type="AlphaFoldDB" id="B4S7V1"/>
<dbReference type="GO" id="GO:0019894">
    <property type="term" value="F:kinesin binding"/>
    <property type="evidence" value="ECO:0007669"/>
    <property type="project" value="TreeGrafter"/>
</dbReference>
<gene>
    <name evidence="12" type="ordered locus">Paes_1105</name>
</gene>
<evidence type="ECO:0000313" key="13">
    <source>
        <dbReference type="Proteomes" id="UP000002725"/>
    </source>
</evidence>
<sequence length="911" mass="102567">MDQEKKDFFISYTGADQQWAEWIAWQLEKAGYTTVLQAWDFHAGSNFVQDMQAALEKAQRTIAVLSPRYLQSAYARAEWSAVFAEDPTGEKGILIPVRIEPCELKGLHKAIVYIDLVRKERKDAQAFLLKELQHVLEKSRRKPKQEPGYPGEFKPEPRYPGSLPDVWNIPRRNPNFTGRDQLLQDLHASLTDGNHTALTQQALHGLGGIGKSQLAIEYAYRYSTSYAHAWWIRAEEDASIITDYAALATALQLPEKDAEEQTVIIEAVRRWLNTHHGWLLVFDNARDAASIRHYLPDSTGGRVLITSRNPDWRTIGRPLQVTVWERYESIAFLKQRTGQDQQENRDANELADELGDLPLALEQAAAFIEKRHITISEYLKLYRTRRKDLLDRTKPSDDYPDTIATTWVMAFEAIRDVPLASDLLFFSSIIAPDAIPKDLIKQALEQRVDDQDHEEQSIDELDFHDTIDALCSYSLISPDTDTFSIHRLVQAVTQDRMGPEAMAHYRKEMLQSLLALFPQEGYNTPSCWPLCAQLLPHAEKIMEISEPSVSMASLLNNMGSYYHGRASYAQAEPLYRRALGIDEKALGLEHPYVATSLNNLAGLLYAQGKYGEAEPLYRRALLIREEQLGGEHPYVATSLNNLAGLLKAQGKYGEAEPLYRRALGIDEKALGLEHPEVATDLNNLAGLLYAQGKYGEAEPLYRRALLIREEQLGGEHPYVATSLNNLAELYRAQGKYGEAEPLYRRALLIREEQLGGEHPSVATSLNNLAVLLYAQGKYGEAEPLYRRALGIDEKALGLEHPEVATDLNNLAGLLYAQGKYGEAEPLYRRALLIREEQLGGKHPDVAQSLNNLAGLLDAQGKYGEAEPLYRRALGICEQSLGASHPNTITMQNNLEVLLEKMKDSGDREKKS</sequence>
<dbReference type="Proteomes" id="UP000002725">
    <property type="component" value="Chromosome"/>
</dbReference>
<dbReference type="GO" id="GO:0043531">
    <property type="term" value="F:ADP binding"/>
    <property type="evidence" value="ECO:0007669"/>
    <property type="project" value="InterPro"/>
</dbReference>
<dbReference type="SMART" id="SM00255">
    <property type="entry name" value="TIR"/>
    <property type="match status" value="1"/>
</dbReference>
<keyword evidence="3" id="KW-0963">Cytoplasm</keyword>
<dbReference type="InterPro" id="IPR027417">
    <property type="entry name" value="P-loop_NTPase"/>
</dbReference>
<reference evidence="12" key="1">
    <citation type="submission" date="2008-06" db="EMBL/GenBank/DDBJ databases">
        <title>Complete sequence of chromosome of Prosthecochloris aestuarii DSM 271.</title>
        <authorList>
            <consortium name="US DOE Joint Genome Institute"/>
            <person name="Lucas S."/>
            <person name="Copeland A."/>
            <person name="Lapidus A."/>
            <person name="Glavina del Rio T."/>
            <person name="Dalin E."/>
            <person name="Tice H."/>
            <person name="Bruce D."/>
            <person name="Goodwin L."/>
            <person name="Pitluck S."/>
            <person name="Schmutz J."/>
            <person name="Larimer F."/>
            <person name="Land M."/>
            <person name="Hauser L."/>
            <person name="Kyrpides N."/>
            <person name="Anderson I."/>
            <person name="Liu Z."/>
            <person name="Li T."/>
            <person name="Zhao F."/>
            <person name="Overmann J."/>
            <person name="Bryant D.A."/>
            <person name="Richardson P."/>
        </authorList>
    </citation>
    <scope>NUCLEOTIDE SEQUENCE [LARGE SCALE GENOMIC DNA]</scope>
    <source>
        <strain evidence="12">DSM 271</strain>
    </source>
</reference>
<evidence type="ECO:0000256" key="5">
    <source>
        <dbReference type="ARBA" id="ARBA00022737"/>
    </source>
</evidence>
<dbReference type="InterPro" id="IPR000157">
    <property type="entry name" value="TIR_dom"/>
</dbReference>
<keyword evidence="13" id="KW-1185">Reference proteome</keyword>
<dbReference type="NCBIfam" id="NF040586">
    <property type="entry name" value="FxSxx_TPR"/>
    <property type="match status" value="1"/>
</dbReference>
<dbReference type="SUPFAM" id="SSF52540">
    <property type="entry name" value="P-loop containing nucleoside triphosphate hydrolases"/>
    <property type="match status" value="1"/>
</dbReference>
<dbReference type="InterPro" id="IPR011990">
    <property type="entry name" value="TPR-like_helical_dom_sf"/>
</dbReference>
<dbReference type="SUPFAM" id="SSF48452">
    <property type="entry name" value="TPR-like"/>
    <property type="match status" value="1"/>
</dbReference>
<evidence type="ECO:0000256" key="4">
    <source>
        <dbReference type="ARBA" id="ARBA00022701"/>
    </source>
</evidence>
<evidence type="ECO:0000256" key="7">
    <source>
        <dbReference type="ARBA" id="ARBA00023054"/>
    </source>
</evidence>
<evidence type="ECO:0000256" key="9">
    <source>
        <dbReference type="ARBA" id="ARBA00023212"/>
    </source>
</evidence>
<dbReference type="Pfam" id="PF13176">
    <property type="entry name" value="TPR_7"/>
    <property type="match status" value="1"/>
</dbReference>
<dbReference type="SUPFAM" id="SSF52200">
    <property type="entry name" value="Toll/Interleukin receptor TIR domain"/>
    <property type="match status" value="1"/>
</dbReference>
<dbReference type="RefSeq" id="WP_012505673.1">
    <property type="nucleotide sequence ID" value="NC_011059.1"/>
</dbReference>
<dbReference type="GO" id="GO:0005737">
    <property type="term" value="C:cytoplasm"/>
    <property type="evidence" value="ECO:0007669"/>
    <property type="project" value="TreeGrafter"/>
</dbReference>
<feature type="domain" description="TIR" evidence="11">
    <location>
        <begin position="4"/>
        <end position="139"/>
    </location>
</feature>
<keyword evidence="9" id="KW-0206">Cytoskeleton</keyword>
<keyword evidence="4" id="KW-0493">Microtubule</keyword>
<dbReference type="HOGENOM" id="CLU_000288_125_8_10"/>
<dbReference type="Gene3D" id="3.40.50.10140">
    <property type="entry name" value="Toll/interleukin-1 receptor homology (TIR) domain"/>
    <property type="match status" value="1"/>
</dbReference>
<dbReference type="PROSITE" id="PS50005">
    <property type="entry name" value="TPR"/>
    <property type="match status" value="5"/>
</dbReference>
<dbReference type="GO" id="GO:0005874">
    <property type="term" value="C:microtubule"/>
    <property type="evidence" value="ECO:0007669"/>
    <property type="project" value="UniProtKB-KW"/>
</dbReference>
<dbReference type="InterPro" id="IPR019734">
    <property type="entry name" value="TPR_rpt"/>
</dbReference>
<dbReference type="Gene3D" id="1.25.40.10">
    <property type="entry name" value="Tetratricopeptide repeat domain"/>
    <property type="match status" value="3"/>
</dbReference>